<accession>A0A2N8KX54</accession>
<evidence type="ECO:0000313" key="1">
    <source>
        <dbReference type="EMBL" id="PND38001.1"/>
    </source>
</evidence>
<name>A0A2N8KX54_9BURK</name>
<dbReference type="AlphaFoldDB" id="A0A2N8KX54"/>
<dbReference type="EMBL" id="POSP01000003">
    <property type="protein sequence ID" value="PND38001.1"/>
    <property type="molecule type" value="Genomic_DNA"/>
</dbReference>
<evidence type="ECO:0000313" key="2">
    <source>
        <dbReference type="Proteomes" id="UP000235916"/>
    </source>
</evidence>
<proteinExistence type="predicted"/>
<comment type="caution">
    <text evidence="1">The sequence shown here is derived from an EMBL/GenBank/DDBJ whole genome shotgun (WGS) entry which is preliminary data.</text>
</comment>
<protein>
    <recommendedName>
        <fullName evidence="3">Phage tail protein</fullName>
    </recommendedName>
</protein>
<reference evidence="1 2" key="1">
    <citation type="submission" date="2018-01" db="EMBL/GenBank/DDBJ databases">
        <title>Draft genome sequence of Paucibacter aquatile CR182 isolated from freshwater of the Nakdong River.</title>
        <authorList>
            <person name="Choi A."/>
            <person name="Chung E.J."/>
        </authorList>
    </citation>
    <scope>NUCLEOTIDE SEQUENCE [LARGE SCALE GENOMIC DNA]</scope>
    <source>
        <strain evidence="1 2">CR182</strain>
    </source>
</reference>
<dbReference type="OrthoDB" id="626916at2"/>
<sequence length="699" mass="76316">MTSPSKTLDVDFLFSRLPAFYQTRDSEQGGPLRALLEVLASQGQLLDEDISQLYDNWFIETCEDWLIPYIGDLLGVRGLYSVTGTQAFGQRAHVANTLALRRRKGTLPVLEQLAQDTTGWRAHAVEYFQQLGWTQHLNHVRAFNVRTPDLRQALALERVDGAFDTSAHTAEVRALPAGRYNIPHIGLHIWRLQAYAVQRGTAAVGSVAGFFSFDPLGRDVGEAAPAGESWLFNRPRTEAQISDLAQPIHVPEPLSRRALHEELSAIQADLAQGREPQRRYFSQESGGPVLRVWLDGVEVAETALRVCHLGTIPGLAPPQWRRPPAGCVGFDPVLGRIALPAGQAVARVEVAYAYGFPGDIGGGPYDRRPARAEDEARQGLFSAEGARLIRVPMDQPSLAAALAQVQAGQRTLIRIDSDATEALMPNLNLPDSELLIEAVNQRRPVLVGSWKLRGNSSTRFGFSGLWIDGELQLQGGLRALDVRHCSLRPSRGGIRHSGNGPELQIRLSHSICGPIQAAKALGGVSLSASIIDADVAAQPAPIDPQALVLPDTALEIDRCTVLGACSAGQLEAGNSLFNGAVEIERRQQGCVRFCYLPIDALTPRRYRCQPELALQGLSPAQKKGELLRITPSFSSLRHGHAAYAQLRLSCAPEIRRGAEDGGEMGVWNLLQEPQREANLRQALDEYLRFGLEAGLIFVN</sequence>
<keyword evidence="2" id="KW-1185">Reference proteome</keyword>
<dbReference type="RefSeq" id="WP_102767921.1">
    <property type="nucleotide sequence ID" value="NZ_POSP01000003.1"/>
</dbReference>
<evidence type="ECO:0008006" key="3">
    <source>
        <dbReference type="Google" id="ProtNLM"/>
    </source>
</evidence>
<gene>
    <name evidence="1" type="ORF">C1O66_11020</name>
</gene>
<dbReference type="Proteomes" id="UP000235916">
    <property type="component" value="Unassembled WGS sequence"/>
</dbReference>
<organism evidence="1 2">
    <name type="scientific">Kinneretia aquatilis</name>
    <dbReference type="NCBI Taxonomy" id="2070761"/>
    <lineage>
        <taxon>Bacteria</taxon>
        <taxon>Pseudomonadati</taxon>
        <taxon>Pseudomonadota</taxon>
        <taxon>Betaproteobacteria</taxon>
        <taxon>Burkholderiales</taxon>
        <taxon>Sphaerotilaceae</taxon>
        <taxon>Roseateles</taxon>
    </lineage>
</organism>